<dbReference type="Proteomes" id="UP000195814">
    <property type="component" value="Chromosome"/>
</dbReference>
<dbReference type="KEGG" id="tci:A7K98_19330"/>
<dbReference type="Pfam" id="PF19942">
    <property type="entry name" value="DUF6404"/>
    <property type="match status" value="1"/>
</dbReference>
<feature type="transmembrane region" description="Helical" evidence="1">
    <location>
        <begin position="50"/>
        <end position="68"/>
    </location>
</feature>
<keyword evidence="4" id="KW-1185">Reference proteome</keyword>
<gene>
    <name evidence="2" type="ORF">A7K98_19330</name>
    <name evidence="3" type="ORF">A7K99_19315</name>
</gene>
<evidence type="ECO:0000313" key="4">
    <source>
        <dbReference type="Proteomes" id="UP000195729"/>
    </source>
</evidence>
<name>A0A1Y0LNW1_TATCI</name>
<dbReference type="InterPro" id="IPR045644">
    <property type="entry name" value="DUF6404"/>
</dbReference>
<dbReference type="AlphaFoldDB" id="A0A1Y0LNW1"/>
<keyword evidence="1" id="KW-1133">Transmembrane helix</keyword>
<sequence length="72" mass="8462">MDGYRFDHNGKSMKETVISFIFSAVFFAVFWGLAMWFWQWKKAHVKLPRAIIISVISGLLYAVFQLLVKNMM</sequence>
<proteinExistence type="predicted"/>
<dbReference type="Proteomes" id="UP000195729">
    <property type="component" value="Chromosome"/>
</dbReference>
<protein>
    <submittedName>
        <fullName evidence="2">Uncharacterized protein</fullName>
    </submittedName>
</protein>
<keyword evidence="1" id="KW-0812">Transmembrane</keyword>
<feature type="transmembrane region" description="Helical" evidence="1">
    <location>
        <begin position="20"/>
        <end position="38"/>
    </location>
</feature>
<evidence type="ECO:0000313" key="5">
    <source>
        <dbReference type="Proteomes" id="UP000195814"/>
    </source>
</evidence>
<dbReference type="EMBL" id="CP015579">
    <property type="protein sequence ID" value="ARU95680.1"/>
    <property type="molecule type" value="Genomic_DNA"/>
</dbReference>
<dbReference type="EMBL" id="CP015581">
    <property type="protein sequence ID" value="ARU99721.1"/>
    <property type="molecule type" value="Genomic_DNA"/>
</dbReference>
<accession>A0A1Y0LNW1</accession>
<evidence type="ECO:0000313" key="2">
    <source>
        <dbReference type="EMBL" id="ARU95680.1"/>
    </source>
</evidence>
<keyword evidence="1" id="KW-0472">Membrane</keyword>
<organism evidence="2 5">
    <name type="scientific">Tatumella citrea</name>
    <name type="common">Pantoea citrea</name>
    <dbReference type="NCBI Taxonomy" id="53336"/>
    <lineage>
        <taxon>Bacteria</taxon>
        <taxon>Pseudomonadati</taxon>
        <taxon>Pseudomonadota</taxon>
        <taxon>Gammaproteobacteria</taxon>
        <taxon>Enterobacterales</taxon>
        <taxon>Erwiniaceae</taxon>
        <taxon>Tatumella</taxon>
    </lineage>
</organism>
<evidence type="ECO:0000256" key="1">
    <source>
        <dbReference type="SAM" id="Phobius"/>
    </source>
</evidence>
<evidence type="ECO:0000313" key="3">
    <source>
        <dbReference type="EMBL" id="ARU99721.1"/>
    </source>
</evidence>
<reference evidence="4 5" key="1">
    <citation type="submission" date="2016-05" db="EMBL/GenBank/DDBJ databases">
        <title>Complete genome sequence of two 2,5-diketo-D-glunonic acid producing strain Tatumella citrea.</title>
        <authorList>
            <person name="Duan C."/>
            <person name="Yang J."/>
            <person name="Yang S."/>
        </authorList>
    </citation>
    <scope>NUCLEOTIDE SEQUENCE [LARGE SCALE GENOMIC DNA]</scope>
    <source>
        <strain evidence="3 4">ATCC 39140</strain>
        <strain evidence="2 5">DSM 13699</strain>
    </source>
</reference>